<dbReference type="Pfam" id="PF12115">
    <property type="entry name" value="Salp15"/>
    <property type="match status" value="1"/>
</dbReference>
<feature type="non-terminal residue" evidence="7">
    <location>
        <position position="1"/>
    </location>
</feature>
<evidence type="ECO:0000256" key="6">
    <source>
        <dbReference type="SAM" id="SignalP"/>
    </source>
</evidence>
<feature type="signal peptide" evidence="6">
    <location>
        <begin position="1"/>
        <end position="24"/>
    </location>
</feature>
<protein>
    <submittedName>
        <fullName evidence="7">Putative salivary protein</fullName>
    </submittedName>
</protein>
<keyword evidence="2" id="KW-0964">Secreted</keyword>
<evidence type="ECO:0000256" key="3">
    <source>
        <dbReference type="ARBA" id="ARBA00022729"/>
    </source>
</evidence>
<evidence type="ECO:0000313" key="7">
    <source>
        <dbReference type="EMBL" id="JAC92635.1"/>
    </source>
</evidence>
<accession>A0A090XBY5</accession>
<organism evidence="7">
    <name type="scientific">Ixodes ricinus</name>
    <name type="common">Common tick</name>
    <name type="synonym">Acarus ricinus</name>
    <dbReference type="NCBI Taxonomy" id="34613"/>
    <lineage>
        <taxon>Eukaryota</taxon>
        <taxon>Metazoa</taxon>
        <taxon>Ecdysozoa</taxon>
        <taxon>Arthropoda</taxon>
        <taxon>Chelicerata</taxon>
        <taxon>Arachnida</taxon>
        <taxon>Acari</taxon>
        <taxon>Parasitiformes</taxon>
        <taxon>Ixodida</taxon>
        <taxon>Ixodoidea</taxon>
        <taxon>Ixodidae</taxon>
        <taxon>Ixodinae</taxon>
        <taxon>Ixodes</taxon>
    </lineage>
</organism>
<evidence type="ECO:0000256" key="4">
    <source>
        <dbReference type="ARBA" id="ARBA00023180"/>
    </source>
</evidence>
<dbReference type="EMBL" id="GBIH01002075">
    <property type="protein sequence ID" value="JAC92635.1"/>
    <property type="molecule type" value="mRNA"/>
</dbReference>
<reference evidence="7" key="1">
    <citation type="journal article" date="2015" name="PLoS Negl. Trop. Dis.">
        <title>Deep Sequencing Analysis of the Ixodes ricinus Haemocytome.</title>
        <authorList>
            <person name="Kotsyfakis M."/>
            <person name="Kopacek P."/>
            <person name="Franta Z."/>
            <person name="Pedra J.H."/>
            <person name="Ribeiro J.M."/>
        </authorList>
    </citation>
    <scope>NUCLEOTIDE SEQUENCE</scope>
</reference>
<dbReference type="GO" id="GO:0005576">
    <property type="term" value="C:extracellular region"/>
    <property type="evidence" value="ECO:0007669"/>
    <property type="project" value="UniProtKB-SubCell"/>
</dbReference>
<dbReference type="AlphaFoldDB" id="A0A090XBY5"/>
<proteinExistence type="evidence at transcript level"/>
<dbReference type="InterPro" id="IPR021971">
    <property type="entry name" value="Salp15"/>
</dbReference>
<feature type="chain" id="PRO_5001866736" evidence="6">
    <location>
        <begin position="25"/>
        <end position="147"/>
    </location>
</feature>
<evidence type="ECO:0000256" key="1">
    <source>
        <dbReference type="ARBA" id="ARBA00004613"/>
    </source>
</evidence>
<sequence length="147" mass="16221">ESLVAMKVVCIIVLFVIVAANLSATNKAESSKDGKDTNGKRKLLNFPSFIPDPTKFASDLLDICKKNKTSLTLDYTAINDKHVDFKNCTFLCKHEPNKKCDPQFARRKRLVDLSGQTCANKSTMRLGTFPDVSAPPAVFQLGGRDLI</sequence>
<keyword evidence="3 6" id="KW-0732">Signal</keyword>
<comment type="similarity">
    <text evidence="5">Belongs to the salp15 family.</text>
</comment>
<name>A0A090XBY5_IXORI</name>
<comment type="subcellular location">
    <subcellularLocation>
        <location evidence="1">Secreted</location>
    </subcellularLocation>
</comment>
<evidence type="ECO:0000256" key="2">
    <source>
        <dbReference type="ARBA" id="ARBA00022525"/>
    </source>
</evidence>
<keyword evidence="4" id="KW-0325">Glycoprotein</keyword>
<evidence type="ECO:0000256" key="5">
    <source>
        <dbReference type="ARBA" id="ARBA00034321"/>
    </source>
</evidence>